<name>A0A9W7HNM8_HIBTR</name>
<evidence type="ECO:0000259" key="2">
    <source>
        <dbReference type="PROSITE" id="PS50158"/>
    </source>
</evidence>
<evidence type="ECO:0000256" key="1">
    <source>
        <dbReference type="PROSITE-ProRule" id="PRU00047"/>
    </source>
</evidence>
<feature type="domain" description="CCHC-type" evidence="2">
    <location>
        <begin position="82"/>
        <end position="97"/>
    </location>
</feature>
<keyword evidence="1" id="KW-0862">Zinc</keyword>
<gene>
    <name evidence="3" type="ORF">HRI_001730400</name>
</gene>
<dbReference type="Proteomes" id="UP001165190">
    <property type="component" value="Unassembled WGS sequence"/>
</dbReference>
<keyword evidence="1" id="KW-0863">Zinc-finger</keyword>
<dbReference type="SUPFAM" id="SSF57756">
    <property type="entry name" value="Retrovirus zinc finger-like domains"/>
    <property type="match status" value="1"/>
</dbReference>
<dbReference type="GO" id="GO:0003676">
    <property type="term" value="F:nucleic acid binding"/>
    <property type="evidence" value="ECO:0007669"/>
    <property type="project" value="InterPro"/>
</dbReference>
<protein>
    <recommendedName>
        <fullName evidence="2">CCHC-type domain-containing protein</fullName>
    </recommendedName>
</protein>
<sequence>MKKMKESELVKEYAEELGKIADNALENRRLMRQENFVEGAFQAHRYKKTPNNKQVNESYPPCPYCKKTNHPQHKCWWRPDVKCNKCGRQGHAEKICRTHQQ</sequence>
<keyword evidence="1" id="KW-0479">Metal-binding</keyword>
<dbReference type="EMBL" id="BSYR01000017">
    <property type="protein sequence ID" value="GMI80611.1"/>
    <property type="molecule type" value="Genomic_DNA"/>
</dbReference>
<organism evidence="3 4">
    <name type="scientific">Hibiscus trionum</name>
    <name type="common">Flower of an hour</name>
    <dbReference type="NCBI Taxonomy" id="183268"/>
    <lineage>
        <taxon>Eukaryota</taxon>
        <taxon>Viridiplantae</taxon>
        <taxon>Streptophyta</taxon>
        <taxon>Embryophyta</taxon>
        <taxon>Tracheophyta</taxon>
        <taxon>Spermatophyta</taxon>
        <taxon>Magnoliopsida</taxon>
        <taxon>eudicotyledons</taxon>
        <taxon>Gunneridae</taxon>
        <taxon>Pentapetalae</taxon>
        <taxon>rosids</taxon>
        <taxon>malvids</taxon>
        <taxon>Malvales</taxon>
        <taxon>Malvaceae</taxon>
        <taxon>Malvoideae</taxon>
        <taxon>Hibiscus</taxon>
    </lineage>
</organism>
<proteinExistence type="predicted"/>
<keyword evidence="4" id="KW-1185">Reference proteome</keyword>
<dbReference type="PROSITE" id="PS50158">
    <property type="entry name" value="ZF_CCHC"/>
    <property type="match status" value="1"/>
</dbReference>
<reference evidence="3" key="1">
    <citation type="submission" date="2023-05" db="EMBL/GenBank/DDBJ databases">
        <title>Genome and transcriptome analyses reveal genes involved in the formation of fine ridges on petal epidermal cells in Hibiscus trionum.</title>
        <authorList>
            <person name="Koshimizu S."/>
            <person name="Masuda S."/>
            <person name="Ishii T."/>
            <person name="Shirasu K."/>
            <person name="Hoshino A."/>
            <person name="Arita M."/>
        </authorList>
    </citation>
    <scope>NUCLEOTIDE SEQUENCE</scope>
    <source>
        <strain evidence="3">Hamamatsu line</strain>
    </source>
</reference>
<dbReference type="AlphaFoldDB" id="A0A9W7HNM8"/>
<evidence type="ECO:0000313" key="4">
    <source>
        <dbReference type="Proteomes" id="UP001165190"/>
    </source>
</evidence>
<evidence type="ECO:0000313" key="3">
    <source>
        <dbReference type="EMBL" id="GMI80611.1"/>
    </source>
</evidence>
<comment type="caution">
    <text evidence="3">The sequence shown here is derived from an EMBL/GenBank/DDBJ whole genome shotgun (WGS) entry which is preliminary data.</text>
</comment>
<dbReference type="OrthoDB" id="1711498at2759"/>
<accession>A0A9W7HNM8</accession>
<dbReference type="GO" id="GO:0008270">
    <property type="term" value="F:zinc ion binding"/>
    <property type="evidence" value="ECO:0007669"/>
    <property type="project" value="UniProtKB-KW"/>
</dbReference>
<dbReference type="InterPro" id="IPR036875">
    <property type="entry name" value="Znf_CCHC_sf"/>
</dbReference>
<dbReference type="InterPro" id="IPR001878">
    <property type="entry name" value="Znf_CCHC"/>
</dbReference>